<name>A0ABV6K2A7_9LACO</name>
<keyword evidence="4" id="KW-1185">Reference proteome</keyword>
<evidence type="ECO:0000259" key="2">
    <source>
        <dbReference type="Pfam" id="PF00248"/>
    </source>
</evidence>
<accession>A0ABV6K2A7</accession>
<dbReference type="EMBL" id="JBHLUK010000022">
    <property type="protein sequence ID" value="MFC0423222.1"/>
    <property type="molecule type" value="Genomic_DNA"/>
</dbReference>
<evidence type="ECO:0000313" key="4">
    <source>
        <dbReference type="Proteomes" id="UP001589855"/>
    </source>
</evidence>
<proteinExistence type="predicted"/>
<dbReference type="InterPro" id="IPR036812">
    <property type="entry name" value="NAD(P)_OxRdtase_dom_sf"/>
</dbReference>
<dbReference type="GO" id="GO:0016491">
    <property type="term" value="F:oxidoreductase activity"/>
    <property type="evidence" value="ECO:0007669"/>
    <property type="project" value="UniProtKB-KW"/>
</dbReference>
<dbReference type="PRINTS" id="PR00069">
    <property type="entry name" value="ALDKETRDTASE"/>
</dbReference>
<dbReference type="PANTHER" id="PTHR43364:SF4">
    <property type="entry name" value="NAD(P)-LINKED OXIDOREDUCTASE SUPERFAMILY PROTEIN"/>
    <property type="match status" value="1"/>
</dbReference>
<dbReference type="InterPro" id="IPR050523">
    <property type="entry name" value="AKR_Detox_Biosynth"/>
</dbReference>
<dbReference type="EC" id="1.1.1.-" evidence="3"/>
<feature type="domain" description="NADP-dependent oxidoreductase" evidence="2">
    <location>
        <begin position="15"/>
        <end position="311"/>
    </location>
</feature>
<sequence length="335" mass="37574">MEFATLGQTSIKVSKICVGAMSFGQPGTMHDWTLDYPASEKVIRHALGLGINFFDTANGYSNGTSEEYLGRAFKENHIPRDQVVISSKVYFNEGRLSKEAIHREIDGTLKRLGTDYLDLYIIHRFDYETPIEETMSALNDLVVAGKVRAIGASAMYGYQFQNMQQVAKGHGWAQFQAMENHYNLLYREDERELIPICQQMGVSLMPYSPLAAGHLSHLAWQVNTLRSQTDRVAMGKYDRTEQEDKRIVARVNDLAQKYDVSMAQIALAWQWAKGVVAPIVGSTKTRHLDDAVAALKVHLTPADVDYLEELYQPHPIVGAIDHNPAAGTILIDEKK</sequence>
<reference evidence="3 4" key="1">
    <citation type="submission" date="2024-09" db="EMBL/GenBank/DDBJ databases">
        <authorList>
            <person name="Sun Q."/>
            <person name="Mori K."/>
        </authorList>
    </citation>
    <scope>NUCLEOTIDE SEQUENCE [LARGE SCALE GENOMIC DNA]</scope>
    <source>
        <strain evidence="3 4">TBRC 4575</strain>
    </source>
</reference>
<dbReference type="InterPro" id="IPR023210">
    <property type="entry name" value="NADP_OxRdtase_dom"/>
</dbReference>
<dbReference type="Gene3D" id="3.20.20.100">
    <property type="entry name" value="NADP-dependent oxidoreductase domain"/>
    <property type="match status" value="1"/>
</dbReference>
<dbReference type="PANTHER" id="PTHR43364">
    <property type="entry name" value="NADH-SPECIFIC METHYLGLYOXAL REDUCTASE-RELATED"/>
    <property type="match status" value="1"/>
</dbReference>
<dbReference type="InterPro" id="IPR020471">
    <property type="entry name" value="AKR"/>
</dbReference>
<evidence type="ECO:0000313" key="3">
    <source>
        <dbReference type="EMBL" id="MFC0423222.1"/>
    </source>
</evidence>
<keyword evidence="1 3" id="KW-0560">Oxidoreductase</keyword>
<dbReference type="RefSeq" id="WP_137646038.1">
    <property type="nucleotide sequence ID" value="NZ_BAABRM010000035.1"/>
</dbReference>
<evidence type="ECO:0000256" key="1">
    <source>
        <dbReference type="ARBA" id="ARBA00023002"/>
    </source>
</evidence>
<dbReference type="SUPFAM" id="SSF51430">
    <property type="entry name" value="NAD(P)-linked oxidoreductase"/>
    <property type="match status" value="1"/>
</dbReference>
<gene>
    <name evidence="3" type="ORF">ACFFGS_03670</name>
</gene>
<organism evidence="3 4">
    <name type="scientific">Lactiplantibacillus plajomi</name>
    <dbReference type="NCBI Taxonomy" id="1457217"/>
    <lineage>
        <taxon>Bacteria</taxon>
        <taxon>Bacillati</taxon>
        <taxon>Bacillota</taxon>
        <taxon>Bacilli</taxon>
        <taxon>Lactobacillales</taxon>
        <taxon>Lactobacillaceae</taxon>
        <taxon>Lactiplantibacillus</taxon>
    </lineage>
</organism>
<dbReference type="CDD" id="cd19079">
    <property type="entry name" value="AKR_EcYajO-like"/>
    <property type="match status" value="1"/>
</dbReference>
<protein>
    <submittedName>
        <fullName evidence="3">Aldo/keto reductase</fullName>
        <ecNumber evidence="3">1.1.1.-</ecNumber>
    </submittedName>
</protein>
<dbReference type="Proteomes" id="UP001589855">
    <property type="component" value="Unassembled WGS sequence"/>
</dbReference>
<comment type="caution">
    <text evidence="3">The sequence shown here is derived from an EMBL/GenBank/DDBJ whole genome shotgun (WGS) entry which is preliminary data.</text>
</comment>
<dbReference type="Pfam" id="PF00248">
    <property type="entry name" value="Aldo_ket_red"/>
    <property type="match status" value="1"/>
</dbReference>